<dbReference type="PANTHER" id="PTHR15934:SF6">
    <property type="entry name" value="A-KINASE ANCHOR PROTEIN 7 ISOFORM GAMMA"/>
    <property type="match status" value="1"/>
</dbReference>
<proteinExistence type="predicted"/>
<gene>
    <name evidence="5" type="primary">AKAP7</name>
</gene>
<dbReference type="GeneID" id="108441302"/>
<feature type="domain" description="A-kinase anchor protein 7-like phosphoesterase" evidence="3">
    <location>
        <begin position="180"/>
        <end position="378"/>
    </location>
</feature>
<dbReference type="GO" id="GO:0005829">
    <property type="term" value="C:cytosol"/>
    <property type="evidence" value="ECO:0007669"/>
    <property type="project" value="TreeGrafter"/>
</dbReference>
<evidence type="ECO:0000313" key="6">
    <source>
        <dbReference type="Proteomes" id="UP001501920"/>
    </source>
</evidence>
<dbReference type="Gene3D" id="3.90.1140.10">
    <property type="entry name" value="Cyclic phosphodiesterase"/>
    <property type="match status" value="1"/>
</dbReference>
<reference evidence="5 6" key="1">
    <citation type="submission" date="2020-10" db="EMBL/GenBank/DDBJ databases">
        <title>Pygocentrus nattereri (red-bellied piranha) genome, fPygNat1, primary haplotype.</title>
        <authorList>
            <person name="Myers G."/>
            <person name="Meyer A."/>
            <person name="Karagic N."/>
            <person name="Pippel M."/>
            <person name="Winkler S."/>
            <person name="Tracey A."/>
            <person name="Wood J."/>
            <person name="Formenti G."/>
            <person name="Howe K."/>
            <person name="Fedrigo O."/>
            <person name="Jarvis E.D."/>
        </authorList>
    </citation>
    <scope>NUCLEOTIDE SEQUENCE [LARGE SCALE GENOMIC DNA]</scope>
</reference>
<protein>
    <submittedName>
        <fullName evidence="5">A-kinase anchoring protein 7</fullName>
    </submittedName>
</protein>
<dbReference type="AlphaFoldDB" id="A0A3B4DZ57"/>
<dbReference type="Pfam" id="PF10470">
    <property type="entry name" value="AKAP7_RIRII_bdg"/>
    <property type="match status" value="1"/>
</dbReference>
<keyword evidence="6" id="KW-1185">Reference proteome</keyword>
<dbReference type="Pfam" id="PF10469">
    <property type="entry name" value="AKAP7_NLS"/>
    <property type="match status" value="1"/>
</dbReference>
<dbReference type="Ensembl" id="ENSPNAT00000017062.2">
    <property type="protein sequence ID" value="ENSPNAP00000029697.1"/>
    <property type="gene ID" value="ENSPNAG00000015970.2"/>
</dbReference>
<dbReference type="GO" id="GO:0010738">
    <property type="term" value="P:regulation of protein kinase A signaling"/>
    <property type="evidence" value="ECO:0007669"/>
    <property type="project" value="TreeGrafter"/>
</dbReference>
<reference evidence="5" key="3">
    <citation type="submission" date="2025-09" db="UniProtKB">
        <authorList>
            <consortium name="Ensembl"/>
        </authorList>
    </citation>
    <scope>IDENTIFICATION</scope>
</reference>
<feature type="compositionally biased region" description="Basic and acidic residues" evidence="2">
    <location>
        <begin position="86"/>
        <end position="95"/>
    </location>
</feature>
<evidence type="ECO:0000313" key="5">
    <source>
        <dbReference type="Ensembl" id="ENSPNAP00000029697.1"/>
    </source>
</evidence>
<dbReference type="OrthoDB" id="277832at2759"/>
<dbReference type="GO" id="GO:0034237">
    <property type="term" value="F:protein kinase A regulatory subunit binding"/>
    <property type="evidence" value="ECO:0007669"/>
    <property type="project" value="TreeGrafter"/>
</dbReference>
<feature type="region of interest" description="Disordered" evidence="2">
    <location>
        <begin position="423"/>
        <end position="445"/>
    </location>
</feature>
<feature type="compositionally biased region" description="Polar residues" evidence="2">
    <location>
        <begin position="68"/>
        <end position="81"/>
    </location>
</feature>
<feature type="region of interest" description="Disordered" evidence="2">
    <location>
        <begin position="66"/>
        <end position="122"/>
    </location>
</feature>
<sequence>MFRRPISFIGTLNKTLSRAFNASARSEAVSQKLLSLRVISLPPAGCQLSCITQRKVNYLISMQPVPEKTTSGGQQEPQAKQSGAAVRKEPKAGSEKKKKVKKVKGPIKGRGRKQREKESEATENLLAELPFANTEIWKELGFAGGETSAEKKRKRAAKGRAESEEDGEKEKKKKKGSPRPNYFVSIPITNQKIKQAVEELQADILQKEPRLSRALIPVGTLHITLLVTHLATPEEVHAAAAALEEMQPTLRALLGGRSLTMPFRGIGHFRQEVAFIKIEEGEHLSALISIADSVRRAFEEKGVSSGDQKDFKPHLTFIKLSRAPKLRRQGIRKLDAALYAPFEQREFGEESVCTLDLCSMLKKKSADGYYHREKTVTFDLLQSTQRTAWTSAKGGPELDDEELVSLSKRLVEDAVFRAVQQYMEETQQNGAAPKDEAPPPLTTNK</sequence>
<feature type="compositionally biased region" description="Basic residues" evidence="2">
    <location>
        <begin position="96"/>
        <end position="114"/>
    </location>
</feature>
<comment type="subunit">
    <text evidence="1">Binds cAMP-dependent protein kinase (PKA). Interacts with PRKCA; only the cytoplasmic form is capable of interacting with PRKCA.</text>
</comment>
<dbReference type="Proteomes" id="UP001501920">
    <property type="component" value="Chromosome 4"/>
</dbReference>
<dbReference type="CTD" id="9465"/>
<feature type="region of interest" description="Disordered" evidence="2">
    <location>
        <begin position="144"/>
        <end position="183"/>
    </location>
</feature>
<dbReference type="SUPFAM" id="SSF55144">
    <property type="entry name" value="LigT-like"/>
    <property type="match status" value="1"/>
</dbReference>
<dbReference type="InterPro" id="IPR052641">
    <property type="entry name" value="AKAP7_isoform_gamma"/>
</dbReference>
<evidence type="ECO:0000256" key="1">
    <source>
        <dbReference type="ARBA" id="ARBA00038702"/>
    </source>
</evidence>
<evidence type="ECO:0000256" key="2">
    <source>
        <dbReference type="SAM" id="MobiDB-lite"/>
    </source>
</evidence>
<accession>A0A3B4DZ57</accession>
<dbReference type="InterPro" id="IPR019510">
    <property type="entry name" value="AKAP7-like_phosphoesterase"/>
</dbReference>
<organism evidence="5 6">
    <name type="scientific">Pygocentrus nattereri</name>
    <name type="common">Red-bellied piranha</name>
    <dbReference type="NCBI Taxonomy" id="42514"/>
    <lineage>
        <taxon>Eukaryota</taxon>
        <taxon>Metazoa</taxon>
        <taxon>Chordata</taxon>
        <taxon>Craniata</taxon>
        <taxon>Vertebrata</taxon>
        <taxon>Euteleostomi</taxon>
        <taxon>Actinopterygii</taxon>
        <taxon>Neopterygii</taxon>
        <taxon>Teleostei</taxon>
        <taxon>Ostariophysi</taxon>
        <taxon>Characiformes</taxon>
        <taxon>Characoidei</taxon>
        <taxon>Pygocentrus</taxon>
    </lineage>
</organism>
<dbReference type="InterPro" id="IPR019511">
    <property type="entry name" value="AKAP7_RI-RII-bd_dom"/>
</dbReference>
<dbReference type="GeneTree" id="ENSGT00390000012756"/>
<dbReference type="PANTHER" id="PTHR15934">
    <property type="entry name" value="RNA 2',3'-CYCLIC PHOSPHODIESTERASE"/>
    <property type="match status" value="1"/>
</dbReference>
<evidence type="ECO:0000259" key="3">
    <source>
        <dbReference type="Pfam" id="PF10469"/>
    </source>
</evidence>
<name>A0A3B4DZ57_PYGNA</name>
<evidence type="ECO:0000259" key="4">
    <source>
        <dbReference type="Pfam" id="PF10470"/>
    </source>
</evidence>
<reference evidence="5" key="2">
    <citation type="submission" date="2025-08" db="UniProtKB">
        <authorList>
            <consortium name="Ensembl"/>
        </authorList>
    </citation>
    <scope>IDENTIFICATION</scope>
</reference>
<feature type="domain" description="A-kinase anchor protein 7 RI-RII subunit-binding" evidence="4">
    <location>
        <begin position="397"/>
        <end position="435"/>
    </location>
</feature>
<dbReference type="InterPro" id="IPR009097">
    <property type="entry name" value="Cyclic_Pdiesterase"/>
</dbReference>